<gene>
    <name evidence="2" type="ORF">ACFFVF_16340</name>
</gene>
<protein>
    <submittedName>
        <fullName evidence="2">AAA family ATPase</fullName>
    </submittedName>
</protein>
<dbReference type="SUPFAM" id="SSF52540">
    <property type="entry name" value="P-loop containing nucleoside triphosphate hydrolases"/>
    <property type="match status" value="1"/>
</dbReference>
<sequence>MKKTPKLILLIGCPASGKSTFAEWLVKSESKTFRVSRDEIRFSQFQEQTNDAVEKMITKMVHEQVKTLLSNGWNVVLDNCHTKKDYIKTAIKEYSDLANIEFKLFDVPLDELLERNAKRTRVVPKPVIENMFKQLEHLKTNFDFEPIKKNRRKDLEYGEQDTSLPKAIICDLDGTLALMNGRNPFDASKCDEDLLNEPVANILKNYKNIGHTIILLSGREDRYKEPTLRFLEKYNIEYDHLFMRKSKDSRKDSVIKTELFDTEIRNKYFIEFVLDDRNQVVDMWRNDLKLPCFQVYYGNF</sequence>
<evidence type="ECO:0000259" key="1">
    <source>
        <dbReference type="Pfam" id="PF25109"/>
    </source>
</evidence>
<proteinExistence type="predicted"/>
<dbReference type="PANTHER" id="PTHR20873">
    <property type="entry name" value="L-SERYL-TRNA(SEC) KINASE"/>
    <property type="match status" value="1"/>
</dbReference>
<dbReference type="Pfam" id="PF13671">
    <property type="entry name" value="AAA_33"/>
    <property type="match status" value="1"/>
</dbReference>
<feature type="domain" description="Polynucleotide kinase PNKP phosphatase" evidence="1">
    <location>
        <begin position="165"/>
        <end position="300"/>
    </location>
</feature>
<dbReference type="Proteomes" id="UP001589607">
    <property type="component" value="Unassembled WGS sequence"/>
</dbReference>
<evidence type="ECO:0000313" key="3">
    <source>
        <dbReference type="Proteomes" id="UP001589607"/>
    </source>
</evidence>
<dbReference type="InterPro" id="IPR052648">
    <property type="entry name" value="Ser-tRNA(Sec)_kinase"/>
</dbReference>
<dbReference type="Gene3D" id="3.40.50.1000">
    <property type="entry name" value="HAD superfamily/HAD-like"/>
    <property type="match status" value="1"/>
</dbReference>
<evidence type="ECO:0000313" key="2">
    <source>
        <dbReference type="EMBL" id="MFB9098088.1"/>
    </source>
</evidence>
<dbReference type="EMBL" id="JBHMEY010000067">
    <property type="protein sequence ID" value="MFB9098088.1"/>
    <property type="molecule type" value="Genomic_DNA"/>
</dbReference>
<dbReference type="Pfam" id="PF25109">
    <property type="entry name" value="HAD_PNKP"/>
    <property type="match status" value="1"/>
</dbReference>
<accession>A0ABV5GRW4</accession>
<dbReference type="SUPFAM" id="SSF56784">
    <property type="entry name" value="HAD-like"/>
    <property type="match status" value="1"/>
</dbReference>
<comment type="caution">
    <text evidence="2">The sequence shown here is derived from an EMBL/GenBank/DDBJ whole genome shotgun (WGS) entry which is preliminary data.</text>
</comment>
<dbReference type="Gene3D" id="3.40.50.300">
    <property type="entry name" value="P-loop containing nucleotide triphosphate hydrolases"/>
    <property type="match status" value="1"/>
</dbReference>
<name>A0ABV5GRW4_9FLAO</name>
<keyword evidence="3" id="KW-1185">Reference proteome</keyword>
<reference evidence="2 3" key="1">
    <citation type="submission" date="2024-09" db="EMBL/GenBank/DDBJ databases">
        <authorList>
            <person name="Sun Q."/>
            <person name="Mori K."/>
        </authorList>
    </citation>
    <scope>NUCLEOTIDE SEQUENCE [LARGE SCALE GENOMIC DNA]</scope>
    <source>
        <strain evidence="2 3">CECT 7955</strain>
    </source>
</reference>
<dbReference type="InterPro" id="IPR056782">
    <property type="entry name" value="HAD_PNKP"/>
</dbReference>
<dbReference type="InterPro" id="IPR036412">
    <property type="entry name" value="HAD-like_sf"/>
</dbReference>
<dbReference type="InterPro" id="IPR023214">
    <property type="entry name" value="HAD_sf"/>
</dbReference>
<dbReference type="PANTHER" id="PTHR20873:SF0">
    <property type="entry name" value="L-SERYL-TRNA(SEC) KINASE"/>
    <property type="match status" value="1"/>
</dbReference>
<organism evidence="2 3">
    <name type="scientific">Flavobacterium jumunjinense</name>
    <dbReference type="NCBI Taxonomy" id="998845"/>
    <lineage>
        <taxon>Bacteria</taxon>
        <taxon>Pseudomonadati</taxon>
        <taxon>Bacteroidota</taxon>
        <taxon>Flavobacteriia</taxon>
        <taxon>Flavobacteriales</taxon>
        <taxon>Flavobacteriaceae</taxon>
        <taxon>Flavobacterium</taxon>
    </lineage>
</organism>
<dbReference type="RefSeq" id="WP_236456157.1">
    <property type="nucleotide sequence ID" value="NZ_CBCSGE010000003.1"/>
</dbReference>
<dbReference type="InterPro" id="IPR027417">
    <property type="entry name" value="P-loop_NTPase"/>
</dbReference>